<organism evidence="1 2">
    <name type="scientific">Lynx pardinus</name>
    <name type="common">Iberian lynx</name>
    <name type="synonym">Felis pardina</name>
    <dbReference type="NCBI Taxonomy" id="191816"/>
    <lineage>
        <taxon>Eukaryota</taxon>
        <taxon>Metazoa</taxon>
        <taxon>Chordata</taxon>
        <taxon>Craniata</taxon>
        <taxon>Vertebrata</taxon>
        <taxon>Euteleostomi</taxon>
        <taxon>Mammalia</taxon>
        <taxon>Eutheria</taxon>
        <taxon>Laurasiatheria</taxon>
        <taxon>Carnivora</taxon>
        <taxon>Feliformia</taxon>
        <taxon>Felidae</taxon>
        <taxon>Felinae</taxon>
        <taxon>Lynx</taxon>
    </lineage>
</organism>
<dbReference type="Proteomes" id="UP000386466">
    <property type="component" value="Unassembled WGS sequence"/>
</dbReference>
<dbReference type="SUPFAM" id="SSF47473">
    <property type="entry name" value="EF-hand"/>
    <property type="match status" value="1"/>
</dbReference>
<dbReference type="InterPro" id="IPR011992">
    <property type="entry name" value="EF-hand-dom_pair"/>
</dbReference>
<dbReference type="AlphaFoldDB" id="A0A485MCR4"/>
<reference evidence="1 2" key="1">
    <citation type="submission" date="2019-01" db="EMBL/GenBank/DDBJ databases">
        <authorList>
            <person name="Alioto T."/>
            <person name="Alioto T."/>
        </authorList>
    </citation>
    <scope>NUCLEOTIDE SEQUENCE [LARGE SCALE GENOMIC DNA]</scope>
</reference>
<name>A0A485MCR4_LYNPA</name>
<protein>
    <submittedName>
        <fullName evidence="1">Guanylyl cyclase-activating protein</fullName>
    </submittedName>
</protein>
<keyword evidence="2" id="KW-1185">Reference proteome</keyword>
<accession>A0A485MCR4</accession>
<proteinExistence type="predicted"/>
<evidence type="ECO:0000313" key="1">
    <source>
        <dbReference type="EMBL" id="VFV17918.1"/>
    </source>
</evidence>
<evidence type="ECO:0000313" key="2">
    <source>
        <dbReference type="Proteomes" id="UP000386466"/>
    </source>
</evidence>
<gene>
    <name evidence="1" type="ORF">LYPA_23C017040</name>
</gene>
<sequence>MGNVMDGKSVEELSSTECHQWYKKFMTECPSGQLTLYEFRQFFGLKNLSPSTSQYVEQMFETFDFNKVSREAWGEVLLERTTPTYLHTAQAELFAIWSFIEKVCQPLSRRQLWPSVLLRGGGEAGGCSSTEAAG</sequence>
<dbReference type="EMBL" id="CAAGRJ010000502">
    <property type="protein sequence ID" value="VFV17918.1"/>
    <property type="molecule type" value="Genomic_DNA"/>
</dbReference>
<dbReference type="Gene3D" id="1.10.238.10">
    <property type="entry name" value="EF-hand"/>
    <property type="match status" value="1"/>
</dbReference>